<accession>A0A3M7M935</accession>
<sequence length="152" mass="17619">MPGERDSIATAKERQPSLYQIVTAHTRSILGPSWHLSLSDVPRSEQPTANRWCPMRRAAFLFTTTLSRASALNHFGLQRPLQEPLRRQHGRVVRLFRHNAYNILICHHMAQPHLLWHMSGARSPHQRVLERFLQRPMHLVANVLNRASVPYN</sequence>
<evidence type="ECO:0000313" key="2">
    <source>
        <dbReference type="Proteomes" id="UP000265663"/>
    </source>
</evidence>
<keyword evidence="2" id="KW-1185">Reference proteome</keyword>
<gene>
    <name evidence="1" type="ORF">GMOD_00008574</name>
</gene>
<dbReference type="EMBL" id="KE747825">
    <property type="protein sequence ID" value="RMZ70914.1"/>
    <property type="molecule type" value="Genomic_DNA"/>
</dbReference>
<organism evidence="1 2">
    <name type="scientific">Pyrenophora seminiperda CCB06</name>
    <dbReference type="NCBI Taxonomy" id="1302712"/>
    <lineage>
        <taxon>Eukaryota</taxon>
        <taxon>Fungi</taxon>
        <taxon>Dikarya</taxon>
        <taxon>Ascomycota</taxon>
        <taxon>Pezizomycotina</taxon>
        <taxon>Dothideomycetes</taxon>
        <taxon>Pleosporomycetidae</taxon>
        <taxon>Pleosporales</taxon>
        <taxon>Pleosporineae</taxon>
        <taxon>Pleosporaceae</taxon>
        <taxon>Pyrenophora</taxon>
    </lineage>
</organism>
<name>A0A3M7M935_9PLEO</name>
<proteinExistence type="predicted"/>
<protein>
    <submittedName>
        <fullName evidence="1">Uncharacterized protein</fullName>
    </submittedName>
</protein>
<evidence type="ECO:0000313" key="1">
    <source>
        <dbReference type="EMBL" id="RMZ70914.1"/>
    </source>
</evidence>
<dbReference type="AlphaFoldDB" id="A0A3M7M935"/>
<dbReference type="Proteomes" id="UP000265663">
    <property type="component" value="Unassembled WGS sequence"/>
</dbReference>
<reference evidence="1 2" key="1">
    <citation type="journal article" date="2014" name="PLoS ONE">
        <title>De novo Genome Assembly of the Fungal Plant Pathogen Pyrenophora semeniperda.</title>
        <authorList>
            <person name="Soliai M.M."/>
            <person name="Meyer S.E."/>
            <person name="Udall J.A."/>
            <person name="Elzinga D.E."/>
            <person name="Hermansen R.A."/>
            <person name="Bodily P.M."/>
            <person name="Hart A.A."/>
            <person name="Coleman C.E."/>
        </authorList>
    </citation>
    <scope>NUCLEOTIDE SEQUENCE [LARGE SCALE GENOMIC DNA]</scope>
    <source>
        <strain evidence="1 2">CCB06</strain>
        <tissue evidence="1">Mycelium</tissue>
    </source>
</reference>